<name>A0A815MB22_9BILA</name>
<dbReference type="GO" id="GO:0051560">
    <property type="term" value="P:mitochondrial calcium ion homeostasis"/>
    <property type="evidence" value="ECO:0007669"/>
    <property type="project" value="InterPro"/>
</dbReference>
<feature type="region of interest" description="Disordered" evidence="8">
    <location>
        <begin position="444"/>
        <end position="521"/>
    </location>
</feature>
<dbReference type="CDD" id="cd21674">
    <property type="entry name" value="SMP_PDZD8"/>
    <property type="match status" value="1"/>
</dbReference>
<feature type="region of interest" description="Disordered" evidence="8">
    <location>
        <begin position="945"/>
        <end position="966"/>
    </location>
</feature>
<dbReference type="PANTHER" id="PTHR21519">
    <property type="entry name" value="PDZ DOMAIN-CONTAINING PROTEIN 8"/>
    <property type="match status" value="1"/>
</dbReference>
<keyword evidence="5" id="KW-0445">Lipid transport</keyword>
<evidence type="ECO:0000256" key="6">
    <source>
        <dbReference type="ARBA" id="ARBA00023121"/>
    </source>
</evidence>
<feature type="domain" description="Phorbol-ester/DAG-type" evidence="9">
    <location>
        <begin position="738"/>
        <end position="788"/>
    </location>
</feature>
<dbReference type="PROSITE" id="PS51847">
    <property type="entry name" value="SMP"/>
    <property type="match status" value="1"/>
</dbReference>
<evidence type="ECO:0000259" key="9">
    <source>
        <dbReference type="PROSITE" id="PS50081"/>
    </source>
</evidence>
<dbReference type="InterPro" id="IPR046349">
    <property type="entry name" value="C1-like_sf"/>
</dbReference>
<dbReference type="GO" id="GO:0006869">
    <property type="term" value="P:lipid transport"/>
    <property type="evidence" value="ECO:0007669"/>
    <property type="project" value="UniProtKB-KW"/>
</dbReference>
<evidence type="ECO:0000313" key="11">
    <source>
        <dbReference type="EMBL" id="CAF1421682.1"/>
    </source>
</evidence>
<reference evidence="11" key="1">
    <citation type="submission" date="2021-02" db="EMBL/GenBank/DDBJ databases">
        <authorList>
            <person name="Nowell W R."/>
        </authorList>
    </citation>
    <scope>NUCLEOTIDE SEQUENCE</scope>
</reference>
<feature type="compositionally biased region" description="Polar residues" evidence="8">
    <location>
        <begin position="945"/>
        <end position="957"/>
    </location>
</feature>
<dbReference type="InterPro" id="IPR039275">
    <property type="entry name" value="PDZD8"/>
</dbReference>
<feature type="compositionally biased region" description="Basic and acidic residues" evidence="8">
    <location>
        <begin position="1184"/>
        <end position="1194"/>
    </location>
</feature>
<keyword evidence="2" id="KW-0813">Transport</keyword>
<dbReference type="PROSITE" id="PS50081">
    <property type="entry name" value="ZF_DAG_PE_2"/>
    <property type="match status" value="1"/>
</dbReference>
<dbReference type="Pfam" id="PF26547">
    <property type="entry name" value="PDZD8_N"/>
    <property type="match status" value="1"/>
</dbReference>
<dbReference type="GO" id="GO:0005739">
    <property type="term" value="C:mitochondrion"/>
    <property type="evidence" value="ECO:0007669"/>
    <property type="project" value="GOC"/>
</dbReference>
<feature type="domain" description="SMP-LTD" evidence="10">
    <location>
        <begin position="57"/>
        <end position="246"/>
    </location>
</feature>
<dbReference type="Gene3D" id="3.30.60.20">
    <property type="match status" value="1"/>
</dbReference>
<evidence type="ECO:0000256" key="5">
    <source>
        <dbReference type="ARBA" id="ARBA00023055"/>
    </source>
</evidence>
<dbReference type="GO" id="GO:0016020">
    <property type="term" value="C:membrane"/>
    <property type="evidence" value="ECO:0007669"/>
    <property type="project" value="UniProtKB-SubCell"/>
</dbReference>
<dbReference type="GO" id="GO:0008289">
    <property type="term" value="F:lipid binding"/>
    <property type="evidence" value="ECO:0007669"/>
    <property type="project" value="UniProtKB-KW"/>
</dbReference>
<dbReference type="InterPro" id="IPR031468">
    <property type="entry name" value="SMP_LBD"/>
</dbReference>
<organism evidence="11 12">
    <name type="scientific">Rotaria magnacalcarata</name>
    <dbReference type="NCBI Taxonomy" id="392030"/>
    <lineage>
        <taxon>Eukaryota</taxon>
        <taxon>Metazoa</taxon>
        <taxon>Spiralia</taxon>
        <taxon>Gnathifera</taxon>
        <taxon>Rotifera</taxon>
        <taxon>Eurotatoria</taxon>
        <taxon>Bdelloidea</taxon>
        <taxon>Philodinida</taxon>
        <taxon>Philodinidae</taxon>
        <taxon>Rotaria</taxon>
    </lineage>
</organism>
<evidence type="ECO:0000256" key="1">
    <source>
        <dbReference type="ARBA" id="ARBA00004370"/>
    </source>
</evidence>
<evidence type="ECO:0000256" key="3">
    <source>
        <dbReference type="ARBA" id="ARBA00022723"/>
    </source>
</evidence>
<keyword evidence="7" id="KW-0472">Membrane</keyword>
<evidence type="ECO:0000256" key="2">
    <source>
        <dbReference type="ARBA" id="ARBA00022448"/>
    </source>
</evidence>
<evidence type="ECO:0000256" key="8">
    <source>
        <dbReference type="SAM" id="MobiDB-lite"/>
    </source>
</evidence>
<dbReference type="GO" id="GO:0044233">
    <property type="term" value="C:mitochondria-associated endoplasmic reticulum membrane contact site"/>
    <property type="evidence" value="ECO:0007669"/>
    <property type="project" value="InterPro"/>
</dbReference>
<dbReference type="GO" id="GO:0046872">
    <property type="term" value="F:metal ion binding"/>
    <property type="evidence" value="ECO:0007669"/>
    <property type="project" value="UniProtKB-KW"/>
</dbReference>
<dbReference type="PANTHER" id="PTHR21519:SF1">
    <property type="entry name" value="PDZ DOMAIN-CONTAINING PROTEIN 8"/>
    <property type="match status" value="1"/>
</dbReference>
<feature type="region of interest" description="Disordered" evidence="8">
    <location>
        <begin position="1175"/>
        <end position="1194"/>
    </location>
</feature>
<dbReference type="EMBL" id="CAJNOV010010805">
    <property type="protein sequence ID" value="CAF1421682.1"/>
    <property type="molecule type" value="Genomic_DNA"/>
</dbReference>
<dbReference type="Pfam" id="PF00130">
    <property type="entry name" value="C1_1"/>
    <property type="match status" value="1"/>
</dbReference>
<evidence type="ECO:0008006" key="13">
    <source>
        <dbReference type="Google" id="ProtNLM"/>
    </source>
</evidence>
<dbReference type="SUPFAM" id="SSF57889">
    <property type="entry name" value="Cysteine-rich domain"/>
    <property type="match status" value="1"/>
</dbReference>
<comment type="subcellular location">
    <subcellularLocation>
        <location evidence="1">Membrane</location>
    </subcellularLocation>
</comment>
<dbReference type="InterPro" id="IPR058801">
    <property type="entry name" value="PDZD8_N"/>
</dbReference>
<keyword evidence="6" id="KW-0446">Lipid-binding</keyword>
<dbReference type="Proteomes" id="UP000663855">
    <property type="component" value="Unassembled WGS sequence"/>
</dbReference>
<protein>
    <recommendedName>
        <fullName evidence="13">Phorbol-ester/DAG-type domain-containing protein</fullName>
    </recommendedName>
</protein>
<accession>A0A815MB22</accession>
<keyword evidence="3" id="KW-0479">Metal-binding</keyword>
<dbReference type="AlphaFoldDB" id="A0A815MB22"/>
<sequence length="1194" mass="133766">MLLLIILLSYILGCASTIAVLLYLYTSYAFSPPVVVNEQEDEQFETFHPLPENERAKNSAVDAVNYLFQFLFQELKDSSRLRRYLMHKLDTEFKELKNSRTGKIFVQNIIIQSFSVGKKCPIFSDIQLERQERDERNLIKEFVAKLDADYEDGFFVTLDITLLFGHKCQLSIKVKRIQGRLRLEFRREPFSHWLLVFQDEPVIDFEVKSYFATVESPQLANIITQQLRRAIKRKQTWPSYKVRFQPFFSASKNSLPADVLSANGNNLIPGSFDVLIKHCDRLSIPLTIFDKQKMSSVAVFLTVNINEKTCADYLYIDRSLWPTKELELTRNIHKIIVKEVLYMDRIELLIEQIDPIPNGIEDATAFKTALEDKNVFLLKMRGQDVKTVKQMNRLLKYKLSVSPSDGTLPTTTTTTTANGNEDGVKIVIGMPLLHSVRVQRAAESLSVSEIEKKGGRSPTLSISRDTLTSSPNLRQRTTPSTIKSETNADSIGLSSKPSDGDDESMQTTNTEDAKSKVLTVNTTKKPKPLKNLVNDITLVMMNADILQEFQAQPTPTQKPEAHIVFNNKFEFQVGPNERYLNICLWCKPPLDCDVPNAGKKLILLGYTTVALSEIVLDAHLSYKRETQMTLNFRSACSVKPNLDISLTESESKKRVELSTHKGYDDNLAHGFVTVNVKHKPAIEARLSSQEKNEQFTANVPAFNDLYRKLKEEEIKRDQLKYINTINEQQESPARRLTDHSFDDKVFTTATVCDYCKRKIWMKTGRQCRDCQIAIHKKCEDKINAEVKCTREPIRLKTNQTTTAPDEDMKSSIMVESDISSVLAADDTDSIPIKTNYELIPSPNVNRTTTISSATSTPTTTATVAITTTTAIAAAAAAAATTTTTIPVTTTAAAAAVATPTTSTIVLPTTAHRLSTKAAAAFSVLDSTARRSFRAFGNRNLNSTTVSFGPNIGTTSELSKSDESINDPSNIPTAKLSIVNSPIPASSKLANAASSAYSRFREFKSKRLPAASESNPMKKAPSTTSSITNENIAEADLRDIITQCLSDESNDIKNLEHLLHERAVDDTALYAKAREFGQELFPELAPDERKQKLDGEISRLQQEMDLQCQIREEMTHEYENHLTDENEKRKLQAKIANIDEKVQALGALTILYCSGLKHCCAQLAAKINMDNELTSDLLDEDDNKGEDAPLIHPIE</sequence>
<keyword evidence="4" id="KW-0862">Zinc</keyword>
<dbReference type="InterPro" id="IPR002219">
    <property type="entry name" value="PKC_DAG/PE"/>
</dbReference>
<comment type="caution">
    <text evidence="11">The sequence shown here is derived from an EMBL/GenBank/DDBJ whole genome shotgun (WGS) entry which is preliminary data.</text>
</comment>
<evidence type="ECO:0000256" key="4">
    <source>
        <dbReference type="ARBA" id="ARBA00022833"/>
    </source>
</evidence>
<proteinExistence type="predicted"/>
<dbReference type="GO" id="GO:1990456">
    <property type="term" value="P:mitochondrion-endoplasmic reticulum membrane tethering"/>
    <property type="evidence" value="ECO:0007669"/>
    <property type="project" value="InterPro"/>
</dbReference>
<gene>
    <name evidence="11" type="ORF">CJN711_LOCUS23029</name>
</gene>
<evidence type="ECO:0000256" key="7">
    <source>
        <dbReference type="ARBA" id="ARBA00023136"/>
    </source>
</evidence>
<dbReference type="PROSITE" id="PS00479">
    <property type="entry name" value="ZF_DAG_PE_1"/>
    <property type="match status" value="1"/>
</dbReference>
<dbReference type="SMART" id="SM00109">
    <property type="entry name" value="C1"/>
    <property type="match status" value="1"/>
</dbReference>
<evidence type="ECO:0000259" key="10">
    <source>
        <dbReference type="PROSITE" id="PS51847"/>
    </source>
</evidence>
<feature type="compositionally biased region" description="Polar residues" evidence="8">
    <location>
        <begin position="458"/>
        <end position="497"/>
    </location>
</feature>
<evidence type="ECO:0000313" key="12">
    <source>
        <dbReference type="Proteomes" id="UP000663855"/>
    </source>
</evidence>